<evidence type="ECO:0000313" key="1">
    <source>
        <dbReference type="EMBL" id="KYD08406.1"/>
    </source>
</evidence>
<dbReference type="RefSeq" id="WP_020153476.1">
    <property type="nucleotide sequence ID" value="NZ_JBAIZG010000011.1"/>
</dbReference>
<dbReference type="Proteomes" id="UP000075683">
    <property type="component" value="Unassembled WGS sequence"/>
</dbReference>
<proteinExistence type="predicted"/>
<dbReference type="STRING" id="301148.B4135_4123"/>
<evidence type="ECO:0000313" key="2">
    <source>
        <dbReference type="Proteomes" id="UP000075683"/>
    </source>
</evidence>
<dbReference type="AlphaFoldDB" id="A0A150L8U2"/>
<dbReference type="PATRIC" id="fig|301148.3.peg.2404"/>
<protein>
    <recommendedName>
        <fullName evidence="3">Oxalate:formate antiporter</fullName>
    </recommendedName>
</protein>
<gene>
    <name evidence="1" type="ORF">B4135_4123</name>
</gene>
<comment type="caution">
    <text evidence="1">The sequence shown here is derived from an EMBL/GenBank/DDBJ whole genome shotgun (WGS) entry which is preliminary data.</text>
</comment>
<dbReference type="OrthoDB" id="8704087at2"/>
<dbReference type="EMBL" id="LQYT01000140">
    <property type="protein sequence ID" value="KYD08406.1"/>
    <property type="molecule type" value="Genomic_DNA"/>
</dbReference>
<accession>A0A150L8U2</accession>
<sequence length="269" mass="32308">MKKMPQSNERNDLIYILVNAKDQYIISSGIDFKGFMESLDKKPSYLLLLKHKFGESEYHLHTQLDYVTQDQIRRLEEEDIKNYGDFCWIDFDDLFTMDSIEEEELAELLYLGHRKRHLSPPFYQKLNNRFVYLTEMDGWMNKIYFRSWQDFYQMFGNVISRKLSALKIERSFLPFRKKNMFPPVDREVIHQLTNVFSEGGVFSLGLFHSTRQRIEIPFWTLGDFYNMDEMMEQYDVRREEEPSGVLVFDKKTRQWTVNFPSGGKSLLQK</sequence>
<name>A0A150L8U2_9BACI</name>
<evidence type="ECO:0008006" key="3">
    <source>
        <dbReference type="Google" id="ProtNLM"/>
    </source>
</evidence>
<reference evidence="1 2" key="1">
    <citation type="submission" date="2016-01" db="EMBL/GenBank/DDBJ databases">
        <title>Draft Genome Sequences of Seven Thermophilic Sporeformers Isolated from Foods.</title>
        <authorList>
            <person name="Berendsen E.M."/>
            <person name="Wells-Bennik M.H."/>
            <person name="Krawcyk A.O."/>
            <person name="De Jong A."/>
            <person name="Holsappel S."/>
            <person name="Eijlander R.T."/>
            <person name="Kuipers O.P."/>
        </authorList>
    </citation>
    <scope>NUCLEOTIDE SEQUENCE [LARGE SCALE GENOMIC DNA]</scope>
    <source>
        <strain evidence="1 2">B4135</strain>
    </source>
</reference>
<organism evidence="1 2">
    <name type="scientific">Caldibacillus debilis</name>
    <dbReference type="NCBI Taxonomy" id="301148"/>
    <lineage>
        <taxon>Bacteria</taxon>
        <taxon>Bacillati</taxon>
        <taxon>Bacillota</taxon>
        <taxon>Bacilli</taxon>
        <taxon>Bacillales</taxon>
        <taxon>Bacillaceae</taxon>
        <taxon>Caldibacillus</taxon>
    </lineage>
</organism>